<reference evidence="2" key="3">
    <citation type="submission" date="2018-07" db="EMBL/GenBank/DDBJ databases">
        <authorList>
            <person name="Quirk P.G."/>
            <person name="Krulwich T.A."/>
        </authorList>
    </citation>
    <scope>NUCLEOTIDE SEQUENCE</scope>
    <source>
        <strain evidence="2">96224</strain>
    </source>
</reference>
<proteinExistence type="predicted"/>
<dbReference type="EMBL" id="KE375031">
    <property type="protein sequence ID" value="EPQ65248.1"/>
    <property type="molecule type" value="Genomic_DNA"/>
</dbReference>
<dbReference type="AlphaFoldDB" id="A0A061HIK6"/>
<dbReference type="EMBL" id="UIGY01000059">
    <property type="protein sequence ID" value="SUZ09817.1"/>
    <property type="molecule type" value="Genomic_DNA"/>
</dbReference>
<name>A0A061HIK6_BLUGR</name>
<organism evidence="2">
    <name type="scientific">Blumeria graminis f. sp. tritici 96224</name>
    <dbReference type="NCBI Taxonomy" id="1268274"/>
    <lineage>
        <taxon>Eukaryota</taxon>
        <taxon>Fungi</taxon>
        <taxon>Dikarya</taxon>
        <taxon>Ascomycota</taxon>
        <taxon>Pezizomycotina</taxon>
        <taxon>Leotiomycetes</taxon>
        <taxon>Erysiphales</taxon>
        <taxon>Erysiphaceae</taxon>
        <taxon>Blumeria</taxon>
    </lineage>
</organism>
<dbReference type="Proteomes" id="UP000053110">
    <property type="component" value="Unassembled WGS sequence"/>
</dbReference>
<evidence type="ECO:0000313" key="2">
    <source>
        <dbReference type="EMBL" id="SUZ09817.1"/>
    </source>
</evidence>
<protein>
    <submittedName>
        <fullName evidence="2">Bgt-4511-2</fullName>
    </submittedName>
</protein>
<evidence type="ECO:0000313" key="1">
    <source>
        <dbReference type="EMBL" id="EPQ65248.1"/>
    </source>
</evidence>
<dbReference type="HOGENOM" id="CLU_2687468_0_0_1"/>
<gene>
    <name evidence="1" type="ORF">BGT96224_4511B</name>
    <name evidence="2" type="ORF">BGT96224V2_LOCUS2987</name>
</gene>
<dbReference type="OrthoDB" id="5954824at2759"/>
<accession>A0A061HIK6</accession>
<sequence>MGFDVSALIKIQAFKKFNQNTKSNKSRKSTEWTLEPFAIKEGVQSTTRYRKNKSLKIYRHRLKSCTPDRIFIEN</sequence>
<reference evidence="3" key="1">
    <citation type="journal article" date="2013" name="Nat. Genet.">
        <title>The wheat powdery mildew genome shows the unique evolution of an obligate biotroph.</title>
        <authorList>
            <person name="Wicker T."/>
            <person name="Oberhaensli S."/>
            <person name="Parlange F."/>
            <person name="Buchmann J.P."/>
            <person name="Shatalina M."/>
            <person name="Roffler S."/>
            <person name="Ben-David R."/>
            <person name="Dolezel J."/>
            <person name="Simkova H."/>
            <person name="Schulze-Lefert P."/>
            <person name="Spanu P.D."/>
            <person name="Bruggmann R."/>
            <person name="Amselem J."/>
            <person name="Quesneville H."/>
            <person name="Ver Loren van Themaat E."/>
            <person name="Paape T."/>
            <person name="Shimizu K.K."/>
            <person name="Keller B."/>
        </authorList>
    </citation>
    <scope>NUCLEOTIDE SEQUENCE [LARGE SCALE GENOMIC DNA]</scope>
    <source>
        <strain evidence="3">96224</strain>
    </source>
</reference>
<reference evidence="1" key="2">
    <citation type="submission" date="2013-01" db="EMBL/GenBank/DDBJ databases">
        <title>The wheat powdery mildew genome reveals unique evolution of an obligate biotroph.</title>
        <authorList>
            <person name="Oberhaensli S."/>
            <person name="Wicker T."/>
            <person name="Keller B."/>
        </authorList>
    </citation>
    <scope>NUCLEOTIDE SEQUENCE</scope>
    <source>
        <strain evidence="1">96224</strain>
    </source>
</reference>
<evidence type="ECO:0000313" key="3">
    <source>
        <dbReference type="Proteomes" id="UP000053110"/>
    </source>
</evidence>